<dbReference type="Proteomes" id="UP001143372">
    <property type="component" value="Unassembled WGS sequence"/>
</dbReference>
<evidence type="ECO:0000256" key="4">
    <source>
        <dbReference type="ARBA" id="ARBA00023004"/>
    </source>
</evidence>
<organism evidence="7 8">
    <name type="scientific">Hansschlegelia plantiphila</name>
    <dbReference type="NCBI Taxonomy" id="374655"/>
    <lineage>
        <taxon>Bacteria</taxon>
        <taxon>Pseudomonadati</taxon>
        <taxon>Pseudomonadota</taxon>
        <taxon>Alphaproteobacteria</taxon>
        <taxon>Hyphomicrobiales</taxon>
        <taxon>Methylopilaceae</taxon>
        <taxon>Hansschlegelia</taxon>
    </lineage>
</organism>
<keyword evidence="4" id="KW-0408">Iron</keyword>
<evidence type="ECO:0000256" key="1">
    <source>
        <dbReference type="ARBA" id="ARBA00001970"/>
    </source>
</evidence>
<evidence type="ECO:0008006" key="9">
    <source>
        <dbReference type="Google" id="ProtNLM"/>
    </source>
</evidence>
<comment type="similarity">
    <text evidence="6">Belongs to the heme-containing dehydratase family.</text>
</comment>
<dbReference type="EMBL" id="BSFI01000007">
    <property type="protein sequence ID" value="GLK67619.1"/>
    <property type="molecule type" value="Genomic_DNA"/>
</dbReference>
<dbReference type="GO" id="GO:0016829">
    <property type="term" value="F:lyase activity"/>
    <property type="evidence" value="ECO:0007669"/>
    <property type="project" value="UniProtKB-KW"/>
</dbReference>
<comment type="caution">
    <text evidence="7">The sequence shown here is derived from an EMBL/GenBank/DDBJ whole genome shotgun (WGS) entry which is preliminary data.</text>
</comment>
<keyword evidence="5" id="KW-0456">Lyase</keyword>
<keyword evidence="2" id="KW-0349">Heme</keyword>
<dbReference type="AlphaFoldDB" id="A0A9W6J1M3"/>
<reference evidence="7" key="1">
    <citation type="journal article" date="2014" name="Int. J. Syst. Evol. Microbiol.">
        <title>Complete genome sequence of Corynebacterium casei LMG S-19264T (=DSM 44701T), isolated from a smear-ripened cheese.</title>
        <authorList>
            <consortium name="US DOE Joint Genome Institute (JGI-PGF)"/>
            <person name="Walter F."/>
            <person name="Albersmeier A."/>
            <person name="Kalinowski J."/>
            <person name="Ruckert C."/>
        </authorList>
    </citation>
    <scope>NUCLEOTIDE SEQUENCE</scope>
    <source>
        <strain evidence="7">VKM B-2347</strain>
    </source>
</reference>
<gene>
    <name evidence="7" type="ORF">GCM10008179_12570</name>
</gene>
<protein>
    <recommendedName>
        <fullName evidence="9">Phenylacetaldoxime dehydratase</fullName>
    </recommendedName>
</protein>
<evidence type="ECO:0000313" key="7">
    <source>
        <dbReference type="EMBL" id="GLK67619.1"/>
    </source>
</evidence>
<evidence type="ECO:0000256" key="3">
    <source>
        <dbReference type="ARBA" id="ARBA00022723"/>
    </source>
</evidence>
<sequence length="345" mass="38956">MSLNHQTPEFIESDNPGREINYPQGVTEIIFGQFGFQAPEAGHAEEFISTSRRYFALENGPARVERCHGVSSGVHEDILIAYWLSRESYENWLASSNFPEWWESLSPDGPFGYWREIVSPDIGRVGGVYFGLASDRHVGLTSLLGAPPTQRWGYWGGYRDRMRASQQDSFEPELGVEPLPRRRPNTLGRRVIVDAPNNILLVREGQESTYVTGAIERKSWDTEVKPALAKWIKYLAENPELSGALVVREVAELELETGESTEKLSQLIYFQSLRHLERAARTQPSHVALYNSYMKMLGEVGAAGETAQLVVWVDQFLVQTGRMLAEYINCDPQLGLLPWFDAVDS</sequence>
<reference evidence="7" key="2">
    <citation type="submission" date="2023-01" db="EMBL/GenBank/DDBJ databases">
        <authorList>
            <person name="Sun Q."/>
            <person name="Evtushenko L."/>
        </authorList>
    </citation>
    <scope>NUCLEOTIDE SEQUENCE</scope>
    <source>
        <strain evidence="7">VKM B-2347</strain>
    </source>
</reference>
<dbReference type="GO" id="GO:0046872">
    <property type="term" value="F:metal ion binding"/>
    <property type="evidence" value="ECO:0007669"/>
    <property type="project" value="UniProtKB-KW"/>
</dbReference>
<keyword evidence="3" id="KW-0479">Metal-binding</keyword>
<name>A0A9W6J1M3_9HYPH</name>
<evidence type="ECO:0000256" key="2">
    <source>
        <dbReference type="ARBA" id="ARBA00022617"/>
    </source>
</evidence>
<keyword evidence="8" id="KW-1185">Reference proteome</keyword>
<evidence type="ECO:0000256" key="6">
    <source>
        <dbReference type="ARBA" id="ARBA00034312"/>
    </source>
</evidence>
<proteinExistence type="inferred from homology"/>
<dbReference type="RefSeq" id="WP_271167874.1">
    <property type="nucleotide sequence ID" value="NZ_BSFI01000007.1"/>
</dbReference>
<comment type="cofactor">
    <cofactor evidence="1">
        <name>heme b</name>
        <dbReference type="ChEBI" id="CHEBI:60344"/>
    </cofactor>
</comment>
<dbReference type="Pfam" id="PF13816">
    <property type="entry name" value="Dehydratase_hem"/>
    <property type="match status" value="1"/>
</dbReference>
<evidence type="ECO:0000313" key="8">
    <source>
        <dbReference type="Proteomes" id="UP001143372"/>
    </source>
</evidence>
<accession>A0A9W6J1M3</accession>
<dbReference type="InterPro" id="IPR025702">
    <property type="entry name" value="OXD"/>
</dbReference>
<evidence type="ECO:0000256" key="5">
    <source>
        <dbReference type="ARBA" id="ARBA00023239"/>
    </source>
</evidence>